<proteinExistence type="predicted"/>
<dbReference type="SUPFAM" id="SSF49299">
    <property type="entry name" value="PKD domain"/>
    <property type="match status" value="1"/>
</dbReference>
<organism evidence="4 5">
    <name type="scientific">Terrimonas rubra</name>
    <dbReference type="NCBI Taxonomy" id="1035890"/>
    <lineage>
        <taxon>Bacteria</taxon>
        <taxon>Pseudomonadati</taxon>
        <taxon>Bacteroidota</taxon>
        <taxon>Chitinophagia</taxon>
        <taxon>Chitinophagales</taxon>
        <taxon>Chitinophagaceae</taxon>
        <taxon>Terrimonas</taxon>
    </lineage>
</organism>
<dbReference type="RefSeq" id="WP_386094776.1">
    <property type="nucleotide sequence ID" value="NZ_JBHUOZ010000001.1"/>
</dbReference>
<dbReference type="Pfam" id="PF24595">
    <property type="entry name" value="DUF7619"/>
    <property type="match status" value="1"/>
</dbReference>
<gene>
    <name evidence="4" type="ORF">ACFS6H_02245</name>
</gene>
<accession>A0ABW6A1R9</accession>
<dbReference type="InterPro" id="IPR013783">
    <property type="entry name" value="Ig-like_fold"/>
</dbReference>
<evidence type="ECO:0000313" key="4">
    <source>
        <dbReference type="EMBL" id="MFD2918511.1"/>
    </source>
</evidence>
<dbReference type="InterPro" id="IPR035986">
    <property type="entry name" value="PKD_dom_sf"/>
</dbReference>
<feature type="domain" description="PKD" evidence="3">
    <location>
        <begin position="58"/>
        <end position="100"/>
    </location>
</feature>
<dbReference type="InterPro" id="IPR057171">
    <property type="entry name" value="DUF7849"/>
</dbReference>
<keyword evidence="5" id="KW-1185">Reference proteome</keyword>
<dbReference type="Pfam" id="PF18911">
    <property type="entry name" value="PKD_4"/>
    <property type="match status" value="1"/>
</dbReference>
<evidence type="ECO:0000256" key="1">
    <source>
        <dbReference type="SAM" id="MobiDB-lite"/>
    </source>
</evidence>
<protein>
    <submittedName>
        <fullName evidence="4">PKD domain-containing protein</fullName>
    </submittedName>
</protein>
<feature type="region of interest" description="Disordered" evidence="1">
    <location>
        <begin position="103"/>
        <end position="124"/>
    </location>
</feature>
<sequence>MTKLFTIGWALLFTGLTASAQTKKPVADSTATTDSIIVTPTEDGLKFSSFLRPLLQIAGAPEPFYTYFWEFGDGSFSFEKEPTHSFLNNAEYEVRLIATNHYDDGKRPPVKSRPVRGSKSKKSALASVNPKNYFTENQQLFIRNNADPKPGEDMVCVLGYKFDSGLTAADSLKGTLALFFNEKEFKSDNFALTDVRRYANEKTAEEKELVAVAESRMVYEPDWQLMAFHGPSGEIPEESGTYKRDETFTNLLKEKISLFKNIKVWKVASLAGEANNMFFQLQTTPEMIKDTNATVVVTAVFIPDDPTLGAEITDLEMQIVASHDPNKMKASRNLLNYRWVSKNRKMKYTVHFQNTGKGPARRIELQTQIPPYINPATLRVINQYPECPPCAVAAPGRSCLDTIIRKDTAFFIFKNIYLPGTTQDGVNDTDSTKGFVQFEANFIQRVPKKSFEGRTAIIFDKNPPIITNVSRTRFAPGLSPGIIAGYYTNNLSADKALSQNVKKIQGKHQAVLGASLSVYSSYKPYLQGEFFLRYQPQQSFTSTESKPTSSYILYNGRDYRVLEQRNEVQVHALYNDIAGLVRYSFNNYIGAETGIMASYLVSGSTRQHYDYVLEGVNGTANIRFDSLVSTQKQSFANIQPAFIGGVYLGRVRSGPSIGLRYLYYLQQPYSRFFIYATWKL</sequence>
<dbReference type="EMBL" id="JBHUOZ010000001">
    <property type="protein sequence ID" value="MFD2918511.1"/>
    <property type="molecule type" value="Genomic_DNA"/>
</dbReference>
<dbReference type="CDD" id="cd00146">
    <property type="entry name" value="PKD"/>
    <property type="match status" value="1"/>
</dbReference>
<dbReference type="PROSITE" id="PS50093">
    <property type="entry name" value="PKD"/>
    <property type="match status" value="1"/>
</dbReference>
<dbReference type="InterPro" id="IPR000601">
    <property type="entry name" value="PKD_dom"/>
</dbReference>
<dbReference type="Gene3D" id="2.60.40.10">
    <property type="entry name" value="Immunoglobulins"/>
    <property type="match status" value="1"/>
</dbReference>
<keyword evidence="2" id="KW-0732">Signal</keyword>
<evidence type="ECO:0000259" key="3">
    <source>
        <dbReference type="PROSITE" id="PS50093"/>
    </source>
</evidence>
<feature type="chain" id="PRO_5045812411" evidence="2">
    <location>
        <begin position="21"/>
        <end position="680"/>
    </location>
</feature>
<name>A0ABW6A1R9_9BACT</name>
<feature type="signal peptide" evidence="2">
    <location>
        <begin position="1"/>
        <end position="20"/>
    </location>
</feature>
<dbReference type="InterPro" id="IPR055353">
    <property type="entry name" value="DUF7619"/>
</dbReference>
<evidence type="ECO:0000256" key="2">
    <source>
        <dbReference type="SAM" id="SignalP"/>
    </source>
</evidence>
<dbReference type="Pfam" id="PF25233">
    <property type="entry name" value="DUF7849"/>
    <property type="match status" value="1"/>
</dbReference>
<feature type="compositionally biased region" description="Basic residues" evidence="1">
    <location>
        <begin position="108"/>
        <end position="122"/>
    </location>
</feature>
<reference evidence="5" key="1">
    <citation type="journal article" date="2019" name="Int. J. Syst. Evol. Microbiol.">
        <title>The Global Catalogue of Microorganisms (GCM) 10K type strain sequencing project: providing services to taxonomists for standard genome sequencing and annotation.</title>
        <authorList>
            <consortium name="The Broad Institute Genomics Platform"/>
            <consortium name="The Broad Institute Genome Sequencing Center for Infectious Disease"/>
            <person name="Wu L."/>
            <person name="Ma J."/>
        </authorList>
    </citation>
    <scope>NUCLEOTIDE SEQUENCE [LARGE SCALE GENOMIC DNA]</scope>
    <source>
        <strain evidence="5">KCTC 23299</strain>
    </source>
</reference>
<evidence type="ECO:0000313" key="5">
    <source>
        <dbReference type="Proteomes" id="UP001597511"/>
    </source>
</evidence>
<dbReference type="Proteomes" id="UP001597511">
    <property type="component" value="Unassembled WGS sequence"/>
</dbReference>
<comment type="caution">
    <text evidence="4">The sequence shown here is derived from an EMBL/GenBank/DDBJ whole genome shotgun (WGS) entry which is preliminary data.</text>
</comment>